<dbReference type="EMBL" id="CP089984">
    <property type="protein sequence ID" value="WXB15389.1"/>
    <property type="molecule type" value="Genomic_DNA"/>
</dbReference>
<evidence type="ECO:0000259" key="1">
    <source>
        <dbReference type="Pfam" id="PF12705"/>
    </source>
</evidence>
<feature type="domain" description="PD-(D/E)XK endonuclease-like" evidence="1">
    <location>
        <begin position="5"/>
        <end position="237"/>
    </location>
</feature>
<keyword evidence="3" id="KW-1185">Reference proteome</keyword>
<accession>A0ABZ2M0L6</accession>
<evidence type="ECO:0000313" key="3">
    <source>
        <dbReference type="Proteomes" id="UP001370348"/>
    </source>
</evidence>
<gene>
    <name evidence="2" type="ORF">LZC94_47160</name>
</gene>
<dbReference type="Proteomes" id="UP001370348">
    <property type="component" value="Chromosome"/>
</dbReference>
<reference evidence="2 3" key="1">
    <citation type="submission" date="2021-12" db="EMBL/GenBank/DDBJ databases">
        <title>Discovery of the Pendulisporaceae a myxobacterial family with distinct sporulation behavior and unique specialized metabolism.</title>
        <authorList>
            <person name="Garcia R."/>
            <person name="Popoff A."/>
            <person name="Bader C.D."/>
            <person name="Loehr J."/>
            <person name="Walesch S."/>
            <person name="Walt C."/>
            <person name="Boldt J."/>
            <person name="Bunk B."/>
            <person name="Haeckl F.J.F.P.J."/>
            <person name="Gunesch A.P."/>
            <person name="Birkelbach J."/>
            <person name="Nuebel U."/>
            <person name="Pietschmann T."/>
            <person name="Bach T."/>
            <person name="Mueller R."/>
        </authorList>
    </citation>
    <scope>NUCLEOTIDE SEQUENCE [LARGE SCALE GENOMIC DNA]</scope>
    <source>
        <strain evidence="2 3">MSr11954</strain>
    </source>
</reference>
<dbReference type="RefSeq" id="WP_394825015.1">
    <property type="nucleotide sequence ID" value="NZ_CP089984.1"/>
</dbReference>
<evidence type="ECO:0000313" key="2">
    <source>
        <dbReference type="EMBL" id="WXB15389.1"/>
    </source>
</evidence>
<dbReference type="InterPro" id="IPR038726">
    <property type="entry name" value="PDDEXK_AddAB-type"/>
</dbReference>
<protein>
    <submittedName>
        <fullName evidence="2">PD-(D/E)XK nuclease family protein</fullName>
    </submittedName>
</protein>
<dbReference type="Pfam" id="PF12705">
    <property type="entry name" value="PDDEXK_1"/>
    <property type="match status" value="1"/>
</dbReference>
<proteinExistence type="predicted"/>
<name>A0ABZ2M0L6_9BACT</name>
<organism evidence="2 3">
    <name type="scientific">Pendulispora albinea</name>
    <dbReference type="NCBI Taxonomy" id="2741071"/>
    <lineage>
        <taxon>Bacteria</taxon>
        <taxon>Pseudomonadati</taxon>
        <taxon>Myxococcota</taxon>
        <taxon>Myxococcia</taxon>
        <taxon>Myxococcales</taxon>
        <taxon>Sorangiineae</taxon>
        <taxon>Pendulisporaceae</taxon>
        <taxon>Pendulispora</taxon>
    </lineage>
</organism>
<sequence>MNPTFSSLERGEACPASHVLPRVLVTHEWTEVGIEIHDFLRLVAPDPAFTSRALARIADDELRARCAAIDLPTALDRLMNVRAECAYAIDLETASVRFLGHNLERAYTNLAPNEIAGTLDVDADHVDRTPTAGDWKSGFSELTPAEDNLQIGVGAYAVAKARGADRAIGRLWFIGQDGRIRTDEAEFDALDLEHVLDRTRHTVRRIREAEARYSAGETLTVHRGPWCTYCPARPHCPAMIAFAREMLPALEQDRAALEMLLPDQLGEVWERARLAAKIAEEVIDSLKKFAATHPIPLPDGRKEVRSHQGSTTWVNGHRALEMLRERGANDEELAPLIGTTRYPVFSAKLRPGVGRRKASKTKPAEVDGHG</sequence>